<feature type="binding site" evidence="6">
    <location>
        <begin position="317"/>
        <end position="318"/>
    </location>
    <ligand>
        <name>S-adenosyl-L-methionine</name>
        <dbReference type="ChEBI" id="CHEBI:59789"/>
    </ligand>
</feature>
<dbReference type="GO" id="GO:0005829">
    <property type="term" value="C:cytosol"/>
    <property type="evidence" value="ECO:0007669"/>
    <property type="project" value="TreeGrafter"/>
</dbReference>
<dbReference type="Pfam" id="PF05185">
    <property type="entry name" value="PRMT5"/>
    <property type="match status" value="1"/>
</dbReference>
<dbReference type="SUPFAM" id="SSF53335">
    <property type="entry name" value="S-adenosyl-L-methionine-dependent methyltransferases"/>
    <property type="match status" value="1"/>
</dbReference>
<organism evidence="11">
    <name type="scientific">Anopheles triannulatus</name>
    <dbReference type="NCBI Taxonomy" id="58253"/>
    <lineage>
        <taxon>Eukaryota</taxon>
        <taxon>Metazoa</taxon>
        <taxon>Ecdysozoa</taxon>
        <taxon>Arthropoda</taxon>
        <taxon>Hexapoda</taxon>
        <taxon>Insecta</taxon>
        <taxon>Pterygota</taxon>
        <taxon>Neoptera</taxon>
        <taxon>Endopterygota</taxon>
        <taxon>Diptera</taxon>
        <taxon>Nematocera</taxon>
        <taxon>Culicoidea</taxon>
        <taxon>Culicidae</taxon>
        <taxon>Anophelinae</taxon>
        <taxon>Anopheles</taxon>
    </lineage>
</organism>
<reference evidence="11" key="1">
    <citation type="submission" date="2018-01" db="EMBL/GenBank/DDBJ databases">
        <title>An insight into the sialome of Amazonian anophelines.</title>
        <authorList>
            <person name="Ribeiro J.M."/>
            <person name="Scarpassa V."/>
            <person name="Calvo E."/>
        </authorList>
    </citation>
    <scope>NUCLEOTIDE SEQUENCE</scope>
    <source>
        <tissue evidence="11">Salivary glands</tissue>
    </source>
</reference>
<dbReference type="GO" id="GO:0005634">
    <property type="term" value="C:nucleus"/>
    <property type="evidence" value="ECO:0007669"/>
    <property type="project" value="TreeGrafter"/>
</dbReference>
<dbReference type="InterPro" id="IPR029063">
    <property type="entry name" value="SAM-dependent_MTases_sf"/>
</dbReference>
<feature type="binding site" evidence="6">
    <location>
        <begin position="405"/>
        <end position="406"/>
    </location>
    <ligand>
        <name>S-adenosyl-L-methionine</name>
        <dbReference type="ChEBI" id="CHEBI:59789"/>
    </ligand>
</feature>
<evidence type="ECO:0000259" key="8">
    <source>
        <dbReference type="Pfam" id="PF05185"/>
    </source>
</evidence>
<feature type="binding site" evidence="6">
    <location>
        <position position="308"/>
    </location>
    <ligand>
        <name>S-adenosyl-L-methionine</name>
        <dbReference type="ChEBI" id="CHEBI:59789"/>
    </ligand>
</feature>
<comment type="similarity">
    <text evidence="4">Belongs to the class I-like SAM-binding methyltransferase superfamily.</text>
</comment>
<evidence type="ECO:0000256" key="1">
    <source>
        <dbReference type="ARBA" id="ARBA00022603"/>
    </source>
</evidence>
<evidence type="ECO:0000259" key="9">
    <source>
        <dbReference type="Pfam" id="PF17285"/>
    </source>
</evidence>
<evidence type="ECO:0000256" key="3">
    <source>
        <dbReference type="ARBA" id="ARBA00022691"/>
    </source>
</evidence>
<evidence type="ECO:0000256" key="4">
    <source>
        <dbReference type="PIRNR" id="PIRNR015894"/>
    </source>
</evidence>
<dbReference type="PANTHER" id="PTHR10738:SF0">
    <property type="entry name" value="PROTEIN ARGININE N-METHYLTRANSFERASE 5"/>
    <property type="match status" value="1"/>
</dbReference>
<feature type="domain" description="PRMT5 TIM barrel" evidence="9">
    <location>
        <begin position="33"/>
        <end position="277"/>
    </location>
</feature>
<keyword evidence="2 4" id="KW-0808">Transferase</keyword>
<sequence>MDKNQKSPRVSVSHYLDTAGDLKVEIERAGKCNFSAIVVPVVHWRFDREFVREPLRSKHGQFTRSDLLLCSGDWMNKVICRVSDSTALDAPIEEVRLQAERALMQEMSFAQHLAHQGYLYTRLSGSNCTNFARTIVSCLSRIMLIEVPLANPKTTQHTWRSDVNGEDPPVVEDTWNWWNTFRSHADYNPNLKVALELTADVPRKAEIYRWLGEPVDAVVLPANIFLTNVRNYPVLSKAHQSIVTMLYRTFSCHFIVKANPSDGHLAHYVDYIKHIVESNYVSEPMQGYDDVLEIPLQPLYDNLDSNTYEIFELDPVKYIRYQDAIEQALRDRVPDEKVNEGKPTIIMVVGGGRGPLVRAALNASVKAERPVKVYVIEKNPNAIVTLTALIEEMWKDRNVELISTDMREFSPPEKADILVSELLGSLGDNELSPECLDGAQKHLKDDGVSIPCKSTSYLCPCMATKVYNQVRSLERVGHLKDRVVSSRHMEQMYVAYLKNVYHIADPQALFEFVHPNRSVDPIDNSRYKVLRFKATLDCVLNGFQGHFDTVLYKDIQLSIHPFTHDVGLVSWFSMFIPLTEPVQVKAGEEIVIHIWRCVASHKVWYEWSLASPTVTHVHNINGRGHPIWK</sequence>
<evidence type="ECO:0000256" key="2">
    <source>
        <dbReference type="ARBA" id="ARBA00022679"/>
    </source>
</evidence>
<dbReference type="EMBL" id="GGFK01010020">
    <property type="protein sequence ID" value="MBW43341.1"/>
    <property type="molecule type" value="Transcribed_RNA"/>
</dbReference>
<dbReference type="InterPro" id="IPR025799">
    <property type="entry name" value="Arg_MeTrfase"/>
</dbReference>
<dbReference type="InterPro" id="IPR007857">
    <property type="entry name" value="Arg_MeTrfase_PRMT5"/>
</dbReference>
<evidence type="ECO:0000256" key="7">
    <source>
        <dbReference type="PIRSR" id="PIRSR015894-3"/>
    </source>
</evidence>
<dbReference type="InterPro" id="IPR035247">
    <property type="entry name" value="PRMT5_TIM"/>
</dbReference>
<dbReference type="FunFam" id="3.20.20.150:FF:000008">
    <property type="entry name" value="Protein arginine N-methyltransferase 5"/>
    <property type="match status" value="1"/>
</dbReference>
<dbReference type="Gene3D" id="2.70.160.11">
    <property type="entry name" value="Hnrnp arginine n-methyltransferase1"/>
    <property type="match status" value="1"/>
</dbReference>
<feature type="active site" description="Proton donor/acceptor" evidence="5">
    <location>
        <position position="421"/>
    </location>
</feature>
<dbReference type="GO" id="GO:0006355">
    <property type="term" value="P:regulation of DNA-templated transcription"/>
    <property type="evidence" value="ECO:0007669"/>
    <property type="project" value="TreeGrafter"/>
</dbReference>
<dbReference type="PROSITE" id="PS51678">
    <property type="entry name" value="SAM_MT_PRMT"/>
    <property type="match status" value="1"/>
</dbReference>
<proteinExistence type="inferred from homology"/>
<evidence type="ECO:0000313" key="11">
    <source>
        <dbReference type="EMBL" id="MBW43341.1"/>
    </source>
</evidence>
<feature type="domain" description="PRMT5 arginine-N-methyltransferase" evidence="8">
    <location>
        <begin position="284"/>
        <end position="450"/>
    </location>
</feature>
<dbReference type="Pfam" id="PF17285">
    <property type="entry name" value="PRMT5_TIM"/>
    <property type="match status" value="1"/>
</dbReference>
<dbReference type="InterPro" id="IPR035248">
    <property type="entry name" value="PRMT5_C"/>
</dbReference>
<dbReference type="Pfam" id="PF17286">
    <property type="entry name" value="PRMT5_C"/>
    <property type="match status" value="1"/>
</dbReference>
<accession>A0A2M4ARD8</accession>
<feature type="site" description="Critical for specifying symmetric addition of methyl groups" evidence="7">
    <location>
        <position position="311"/>
    </location>
</feature>
<dbReference type="PANTHER" id="PTHR10738">
    <property type="entry name" value="PROTEIN ARGININE N-METHYLTRANSFERASE 5"/>
    <property type="match status" value="1"/>
</dbReference>
<protein>
    <recommendedName>
        <fullName evidence="4">Protein arginine N-methyltransferase</fullName>
    </recommendedName>
</protein>
<evidence type="ECO:0000256" key="6">
    <source>
        <dbReference type="PIRSR" id="PIRSR015894-2"/>
    </source>
</evidence>
<dbReference type="GO" id="GO:0016274">
    <property type="term" value="F:protein-arginine N-methyltransferase activity"/>
    <property type="evidence" value="ECO:0007669"/>
    <property type="project" value="InterPro"/>
</dbReference>
<feature type="domain" description="PRMT5 oligomerisation" evidence="10">
    <location>
        <begin position="454"/>
        <end position="625"/>
    </location>
</feature>
<evidence type="ECO:0000259" key="10">
    <source>
        <dbReference type="Pfam" id="PF17286"/>
    </source>
</evidence>
<dbReference type="PIRSF" id="PIRSF015894">
    <property type="entry name" value="Skb1_MeTrfase"/>
    <property type="match status" value="1"/>
</dbReference>
<dbReference type="GO" id="GO:0032259">
    <property type="term" value="P:methylation"/>
    <property type="evidence" value="ECO:0007669"/>
    <property type="project" value="UniProtKB-KW"/>
</dbReference>
<feature type="active site" description="Proton donor/acceptor" evidence="5">
    <location>
        <position position="430"/>
    </location>
</feature>
<dbReference type="InterPro" id="IPR035075">
    <property type="entry name" value="PRMT5"/>
</dbReference>
<evidence type="ECO:0000256" key="5">
    <source>
        <dbReference type="PIRSR" id="PIRSR015894-1"/>
    </source>
</evidence>
<keyword evidence="3 4" id="KW-0949">S-adenosyl-L-methionine</keyword>
<dbReference type="Gene3D" id="3.40.50.150">
    <property type="entry name" value="Vaccinia Virus protein VP39"/>
    <property type="match status" value="1"/>
</dbReference>
<dbReference type="Gene3D" id="3.20.20.150">
    <property type="entry name" value="Divalent-metal-dependent TIM barrel enzymes"/>
    <property type="match status" value="1"/>
</dbReference>
<name>A0A2M4ARD8_9DIPT</name>
<feature type="binding site" evidence="6">
    <location>
        <position position="377"/>
    </location>
    <ligand>
        <name>S-adenosyl-L-methionine</name>
        <dbReference type="ChEBI" id="CHEBI:59789"/>
    </ligand>
</feature>
<keyword evidence="1 4" id="KW-0489">Methyltransferase</keyword>
<dbReference type="AlphaFoldDB" id="A0A2M4ARD8"/>